<dbReference type="Pfam" id="PF14226">
    <property type="entry name" value="DIOX_N"/>
    <property type="match status" value="1"/>
</dbReference>
<dbReference type="InterPro" id="IPR005123">
    <property type="entry name" value="Oxoglu/Fe-dep_dioxygenase_dom"/>
</dbReference>
<dbReference type="PRINTS" id="PR00682">
    <property type="entry name" value="IPNSYNTHASE"/>
</dbReference>
<dbReference type="Gene3D" id="2.60.120.330">
    <property type="entry name" value="B-lactam Antibiotic, Isopenicillin N Synthase, Chain"/>
    <property type="match status" value="1"/>
</dbReference>
<keyword evidence="4 9" id="KW-0560">Oxidoreductase</keyword>
<dbReference type="InterPro" id="IPR044861">
    <property type="entry name" value="IPNS-like_FE2OG_OXY"/>
</dbReference>
<protein>
    <recommendedName>
        <fullName evidence="10">Fe2OG dioxygenase domain-containing protein</fullName>
    </recommendedName>
</protein>
<evidence type="ECO:0000256" key="3">
    <source>
        <dbReference type="ARBA" id="ARBA00022723"/>
    </source>
</evidence>
<keyword evidence="5 9" id="KW-0408">Iron</keyword>
<name>A0A5C7H7P5_9ROSI</name>
<comment type="cofactor">
    <cofactor evidence="1">
        <name>L-ascorbate</name>
        <dbReference type="ChEBI" id="CHEBI:38290"/>
    </cofactor>
</comment>
<evidence type="ECO:0000256" key="4">
    <source>
        <dbReference type="ARBA" id="ARBA00023002"/>
    </source>
</evidence>
<dbReference type="PANTHER" id="PTHR47990">
    <property type="entry name" value="2-OXOGLUTARATE (2OG) AND FE(II)-DEPENDENT OXYGENASE SUPERFAMILY PROTEIN-RELATED"/>
    <property type="match status" value="1"/>
</dbReference>
<evidence type="ECO:0000256" key="7">
    <source>
        <dbReference type="ARBA" id="ARBA00043997"/>
    </source>
</evidence>
<dbReference type="AlphaFoldDB" id="A0A5C7H7P5"/>
<evidence type="ECO:0000259" key="10">
    <source>
        <dbReference type="PROSITE" id="PS51471"/>
    </source>
</evidence>
<feature type="domain" description="Fe2OG dioxygenase" evidence="10">
    <location>
        <begin position="222"/>
        <end position="321"/>
    </location>
</feature>
<organism evidence="11 12">
    <name type="scientific">Acer yangbiense</name>
    <dbReference type="NCBI Taxonomy" id="1000413"/>
    <lineage>
        <taxon>Eukaryota</taxon>
        <taxon>Viridiplantae</taxon>
        <taxon>Streptophyta</taxon>
        <taxon>Embryophyta</taxon>
        <taxon>Tracheophyta</taxon>
        <taxon>Spermatophyta</taxon>
        <taxon>Magnoliopsida</taxon>
        <taxon>eudicotyledons</taxon>
        <taxon>Gunneridae</taxon>
        <taxon>Pentapetalae</taxon>
        <taxon>rosids</taxon>
        <taxon>malvids</taxon>
        <taxon>Sapindales</taxon>
        <taxon>Sapindaceae</taxon>
        <taxon>Hippocastanoideae</taxon>
        <taxon>Acereae</taxon>
        <taxon>Acer</taxon>
    </lineage>
</organism>
<comment type="pathway">
    <text evidence="2">Hormone biosynthesis.</text>
</comment>
<keyword evidence="12" id="KW-1185">Reference proteome</keyword>
<comment type="caution">
    <text evidence="11">The sequence shown here is derived from an EMBL/GenBank/DDBJ whole genome shotgun (WGS) entry which is preliminary data.</text>
</comment>
<evidence type="ECO:0000313" key="12">
    <source>
        <dbReference type="Proteomes" id="UP000323000"/>
    </source>
</evidence>
<comment type="pathway">
    <text evidence="6">Plant hormone biosynthesis; gibberellin biosynthesis.</text>
</comment>
<evidence type="ECO:0000256" key="9">
    <source>
        <dbReference type="RuleBase" id="RU003682"/>
    </source>
</evidence>
<dbReference type="GO" id="GO:0046872">
    <property type="term" value="F:metal ion binding"/>
    <property type="evidence" value="ECO:0007669"/>
    <property type="project" value="UniProtKB-KW"/>
</dbReference>
<dbReference type="FunFam" id="2.60.120.330:FF:000003">
    <property type="entry name" value="Gibberellin 20 oxidase 2"/>
    <property type="match status" value="1"/>
</dbReference>
<reference evidence="12" key="1">
    <citation type="journal article" date="2019" name="Gigascience">
        <title>De novo genome assembly of the endangered Acer yangbiense, a plant species with extremely small populations endemic to Yunnan Province, China.</title>
        <authorList>
            <person name="Yang J."/>
            <person name="Wariss H.M."/>
            <person name="Tao L."/>
            <person name="Zhang R."/>
            <person name="Yun Q."/>
            <person name="Hollingsworth P."/>
            <person name="Dao Z."/>
            <person name="Luo G."/>
            <person name="Guo H."/>
            <person name="Ma Y."/>
            <person name="Sun W."/>
        </authorList>
    </citation>
    <scope>NUCLEOTIDE SEQUENCE [LARGE SCALE GENOMIC DNA]</scope>
    <source>
        <strain evidence="12">cv. Malutang</strain>
    </source>
</reference>
<dbReference type="Proteomes" id="UP000323000">
    <property type="component" value="Chromosome 10"/>
</dbReference>
<dbReference type="GO" id="GO:0009686">
    <property type="term" value="P:gibberellin biosynthetic process"/>
    <property type="evidence" value="ECO:0007669"/>
    <property type="project" value="UniProtKB-ARBA"/>
</dbReference>
<dbReference type="SUPFAM" id="SSF51197">
    <property type="entry name" value="Clavaminate synthase-like"/>
    <property type="match status" value="1"/>
</dbReference>
<dbReference type="InterPro" id="IPR027443">
    <property type="entry name" value="IPNS-like_sf"/>
</dbReference>
<dbReference type="GO" id="GO:0045544">
    <property type="term" value="F:gibberellin 20-oxidase activity"/>
    <property type="evidence" value="ECO:0007669"/>
    <property type="project" value="UniProtKB-ARBA"/>
</dbReference>
<gene>
    <name evidence="11" type="ORF">EZV62_022227</name>
</gene>
<evidence type="ECO:0000256" key="5">
    <source>
        <dbReference type="ARBA" id="ARBA00023004"/>
    </source>
</evidence>
<dbReference type="EMBL" id="VAHF01000010">
    <property type="protein sequence ID" value="TXG53058.1"/>
    <property type="molecule type" value="Genomic_DNA"/>
</dbReference>
<accession>A0A5C7H7P5</accession>
<comment type="similarity">
    <text evidence="7">Belongs to the iron/ascorbate-dependent oxidoreductase family. GA20OX subfamily.</text>
</comment>
<comment type="catalytic activity">
    <reaction evidence="8">
        <text>gibberellin A12 + 2 2-oxoglutarate + 3 O2 + H(+) = gibberellin A9 + 2 succinate + 3 CO2 + 2 H2O</text>
        <dbReference type="Rhea" id="RHEA:60772"/>
        <dbReference type="ChEBI" id="CHEBI:15377"/>
        <dbReference type="ChEBI" id="CHEBI:15378"/>
        <dbReference type="ChEBI" id="CHEBI:15379"/>
        <dbReference type="ChEBI" id="CHEBI:16526"/>
        <dbReference type="ChEBI" id="CHEBI:16810"/>
        <dbReference type="ChEBI" id="CHEBI:30031"/>
        <dbReference type="ChEBI" id="CHEBI:58627"/>
        <dbReference type="ChEBI" id="CHEBI:73255"/>
    </reaction>
    <physiologicalReaction direction="left-to-right" evidence="8">
        <dbReference type="Rhea" id="RHEA:60773"/>
    </physiologicalReaction>
</comment>
<evidence type="ECO:0000313" key="11">
    <source>
        <dbReference type="EMBL" id="TXG53058.1"/>
    </source>
</evidence>
<evidence type="ECO:0000256" key="6">
    <source>
        <dbReference type="ARBA" id="ARBA00037909"/>
    </source>
</evidence>
<dbReference type="InterPro" id="IPR050231">
    <property type="entry name" value="Iron_ascorbate_oxido_reductase"/>
</dbReference>
<dbReference type="Pfam" id="PF03171">
    <property type="entry name" value="2OG-FeII_Oxy"/>
    <property type="match status" value="1"/>
</dbReference>
<sequence length="379" mass="43103">MDSSASTLSLSSSLELQNQNSDHYEGSFVEPSFFQTQTGVPTQFIWPKVDLVNAHEELMEPVVDLEGFFRGDSVATQQAATIIRAACLRHGFFQVINHGVDSHLISAAYDHMDHFFKQPISHKSKARRMPGNMWGYSGAHAHRFSSKLPWKETLSFGFHDNSLDPVVVDFFTSSLGKDYQQTGVVYQKYCEEMKRVSGVMMELLAMSLGVDRLHYKKYFEDGSSIMRCNYYPSCQEPSLALGTGPHCDPTSLTILHQDQVGGLQVYSNNTWQTVRPRHDALVINIGETFMALSNGKYKSCLHRATVNRYKERRSLAFFVCPREDKVVRPPSDLLGTQSTRMYPDFTWSDLLQFTQNHYRADDATLQNFTKWLLSSKSLT</sequence>
<evidence type="ECO:0000256" key="2">
    <source>
        <dbReference type="ARBA" id="ARBA00004972"/>
    </source>
</evidence>
<evidence type="ECO:0000256" key="1">
    <source>
        <dbReference type="ARBA" id="ARBA00001961"/>
    </source>
</evidence>
<dbReference type="InterPro" id="IPR026992">
    <property type="entry name" value="DIOX_N"/>
</dbReference>
<keyword evidence="3 9" id="KW-0479">Metal-binding</keyword>
<proteinExistence type="inferred from homology"/>
<evidence type="ECO:0000256" key="8">
    <source>
        <dbReference type="ARBA" id="ARBA00050508"/>
    </source>
</evidence>
<dbReference type="PROSITE" id="PS51471">
    <property type="entry name" value="FE2OG_OXY"/>
    <property type="match status" value="1"/>
</dbReference>
<dbReference type="OrthoDB" id="288590at2759"/>